<accession>A0A4Y4CYU1</accession>
<dbReference type="EMBL" id="BJNW01000002">
    <property type="protein sequence ID" value="GEC98108.1"/>
    <property type="molecule type" value="Genomic_DNA"/>
</dbReference>
<dbReference type="Proteomes" id="UP000315730">
    <property type="component" value="Unassembled WGS sequence"/>
</dbReference>
<evidence type="ECO:0000313" key="4">
    <source>
        <dbReference type="Proteomes" id="UP000315730"/>
    </source>
</evidence>
<dbReference type="Pfam" id="PF03009">
    <property type="entry name" value="GDPD"/>
    <property type="match status" value="1"/>
</dbReference>
<evidence type="ECO:0000259" key="2">
    <source>
        <dbReference type="PROSITE" id="PS51704"/>
    </source>
</evidence>
<gene>
    <name evidence="3" type="ORF">KVA01_02630</name>
</gene>
<dbReference type="STRING" id="1272.GCA_900014985_01424"/>
<organism evidence="3 4">
    <name type="scientific">Kocuria varians</name>
    <name type="common">Micrococcus varians</name>
    <dbReference type="NCBI Taxonomy" id="1272"/>
    <lineage>
        <taxon>Bacteria</taxon>
        <taxon>Bacillati</taxon>
        <taxon>Actinomycetota</taxon>
        <taxon>Actinomycetes</taxon>
        <taxon>Micrococcales</taxon>
        <taxon>Micrococcaceae</taxon>
        <taxon>Kocuria</taxon>
    </lineage>
</organism>
<sequence>MRSHPSPPLVYAHRGSSASFPELTRAAFVEALADGADGVECDVHLSSDGHLVLHHDAQLGRTSDGLGALADHTLAQLRNVDYSSWKGVAVPDTHGAAGEQFMTLDELLDLLLAAGRPVGLAVEMKHPSPRGRGLEDALLALLERRGWDPRTGRLGTVLVSLMSFDADAVSHLLERAAPAVVCQLVDENSGERERENLSGRAASTSSPVPAAQLPLAGPGIGFVRAHITEWASVIRTSEDQTP</sequence>
<proteinExistence type="predicted"/>
<protein>
    <recommendedName>
        <fullName evidence="2">GP-PDE domain-containing protein</fullName>
    </recommendedName>
</protein>
<evidence type="ECO:0000256" key="1">
    <source>
        <dbReference type="SAM" id="MobiDB-lite"/>
    </source>
</evidence>
<dbReference type="SUPFAM" id="SSF51695">
    <property type="entry name" value="PLC-like phosphodiesterases"/>
    <property type="match status" value="1"/>
</dbReference>
<keyword evidence="4" id="KW-1185">Reference proteome</keyword>
<dbReference type="Gene3D" id="3.20.20.190">
    <property type="entry name" value="Phosphatidylinositol (PI) phosphodiesterase"/>
    <property type="match status" value="1"/>
</dbReference>
<dbReference type="InterPro" id="IPR030395">
    <property type="entry name" value="GP_PDE_dom"/>
</dbReference>
<dbReference type="PANTHER" id="PTHR46211:SF13">
    <property type="entry name" value="GLYCEROPHOSPHODIESTER PHOSPHODIESTERASE 1-RELATED"/>
    <property type="match status" value="1"/>
</dbReference>
<dbReference type="GO" id="GO:0006629">
    <property type="term" value="P:lipid metabolic process"/>
    <property type="evidence" value="ECO:0007669"/>
    <property type="project" value="InterPro"/>
</dbReference>
<evidence type="ECO:0000313" key="3">
    <source>
        <dbReference type="EMBL" id="GEC98108.1"/>
    </source>
</evidence>
<name>A0A4Y4CYU1_KOCVA</name>
<reference evidence="3 4" key="1">
    <citation type="submission" date="2019-06" db="EMBL/GenBank/DDBJ databases">
        <title>Whole genome shotgun sequence of Kocuria varians NBRC 15358.</title>
        <authorList>
            <person name="Hosoyama A."/>
            <person name="Uohara A."/>
            <person name="Ohji S."/>
            <person name="Ichikawa N."/>
        </authorList>
    </citation>
    <scope>NUCLEOTIDE SEQUENCE [LARGE SCALE GENOMIC DNA]</scope>
    <source>
        <strain evidence="3 4">NBRC 15358</strain>
    </source>
</reference>
<feature type="domain" description="GP-PDE" evidence="2">
    <location>
        <begin position="8"/>
        <end position="242"/>
    </location>
</feature>
<feature type="region of interest" description="Disordered" evidence="1">
    <location>
        <begin position="191"/>
        <end position="210"/>
    </location>
</feature>
<dbReference type="InterPro" id="IPR017946">
    <property type="entry name" value="PLC-like_Pdiesterase_TIM-brl"/>
</dbReference>
<dbReference type="AlphaFoldDB" id="A0A4Y4CYU1"/>
<dbReference type="PROSITE" id="PS51704">
    <property type="entry name" value="GP_PDE"/>
    <property type="match status" value="1"/>
</dbReference>
<comment type="caution">
    <text evidence="3">The sequence shown here is derived from an EMBL/GenBank/DDBJ whole genome shotgun (WGS) entry which is preliminary data.</text>
</comment>
<dbReference type="GO" id="GO:0008081">
    <property type="term" value="F:phosphoric diester hydrolase activity"/>
    <property type="evidence" value="ECO:0007669"/>
    <property type="project" value="InterPro"/>
</dbReference>
<dbReference type="PANTHER" id="PTHR46211">
    <property type="entry name" value="GLYCEROPHOSPHORYL DIESTER PHOSPHODIESTERASE"/>
    <property type="match status" value="1"/>
</dbReference>